<dbReference type="Proteomes" id="UP000183954">
    <property type="component" value="Unassembled WGS sequence"/>
</dbReference>
<dbReference type="EMBL" id="FQXJ01000013">
    <property type="protein sequence ID" value="SHI25706.1"/>
    <property type="molecule type" value="Genomic_DNA"/>
</dbReference>
<evidence type="ECO:0000256" key="1">
    <source>
        <dbReference type="SAM" id="MobiDB-lite"/>
    </source>
</evidence>
<name>A0A1M5ZNN0_9FIRM</name>
<keyword evidence="3" id="KW-1185">Reference proteome</keyword>
<feature type="compositionally biased region" description="Low complexity" evidence="1">
    <location>
        <begin position="74"/>
        <end position="83"/>
    </location>
</feature>
<reference evidence="3" key="1">
    <citation type="submission" date="2016-11" db="EMBL/GenBank/DDBJ databases">
        <authorList>
            <person name="Varghese N."/>
            <person name="Submissions S."/>
        </authorList>
    </citation>
    <scope>NUCLEOTIDE SEQUENCE [LARGE SCALE GENOMIC DNA]</scope>
    <source>
        <strain evidence="3">DSM 15449</strain>
    </source>
</reference>
<protein>
    <submittedName>
        <fullName evidence="2">Uncharacterized protein</fullName>
    </submittedName>
</protein>
<accession>A0A1M5ZNN0</accession>
<dbReference type="AlphaFoldDB" id="A0A1M5ZNN0"/>
<sequence>MKKKFLIFVGAMLLFIALICFGGYNKYFKPNPQIQQQLNSQFGAEFFTSFNDANVAKTLEDADTVEGANFLEVPNNSQPNNNSKSVEYEESEVLSNSTPANENIEKRITENQISAKYKSQFNNLQNIALSRLDTLYSAAIQEYSQRSKAGTLNRSELIQKYMQAATMLEANVDSQFYSTLNGMQAELIANHLSVDIIDMTKSQYEKAKSDKRSQLFSKVRK</sequence>
<dbReference type="RefSeq" id="WP_073030961.1">
    <property type="nucleotide sequence ID" value="NZ_FQXJ01000013.1"/>
</dbReference>
<proteinExistence type="predicted"/>
<organism evidence="2 3">
    <name type="scientific">Desulfosporosinus lacus DSM 15449</name>
    <dbReference type="NCBI Taxonomy" id="1121420"/>
    <lineage>
        <taxon>Bacteria</taxon>
        <taxon>Bacillati</taxon>
        <taxon>Bacillota</taxon>
        <taxon>Clostridia</taxon>
        <taxon>Eubacteriales</taxon>
        <taxon>Desulfitobacteriaceae</taxon>
        <taxon>Desulfosporosinus</taxon>
    </lineage>
</organism>
<dbReference type="STRING" id="1121420.SAMN02746098_03464"/>
<evidence type="ECO:0000313" key="2">
    <source>
        <dbReference type="EMBL" id="SHI25706.1"/>
    </source>
</evidence>
<feature type="region of interest" description="Disordered" evidence="1">
    <location>
        <begin position="71"/>
        <end position="99"/>
    </location>
</feature>
<dbReference type="OrthoDB" id="1795755at2"/>
<gene>
    <name evidence="2" type="ORF">SAMN02746098_03464</name>
</gene>
<evidence type="ECO:0000313" key="3">
    <source>
        <dbReference type="Proteomes" id="UP000183954"/>
    </source>
</evidence>